<feature type="compositionally biased region" description="Low complexity" evidence="1">
    <location>
        <begin position="158"/>
        <end position="175"/>
    </location>
</feature>
<proteinExistence type="predicted"/>
<keyword evidence="2" id="KW-0812">Transmembrane</keyword>
<gene>
    <name evidence="4" type="ORF">IAB28_08815</name>
</gene>
<comment type="caution">
    <text evidence="4">The sequence shown here is derived from an EMBL/GenBank/DDBJ whole genome shotgun (WGS) entry which is preliminary data.</text>
</comment>
<dbReference type="Proteomes" id="UP000824250">
    <property type="component" value="Unassembled WGS sequence"/>
</dbReference>
<feature type="transmembrane region" description="Helical" evidence="2">
    <location>
        <begin position="9"/>
        <end position="29"/>
    </location>
</feature>
<dbReference type="InterPro" id="IPR016047">
    <property type="entry name" value="M23ase_b-sheet_dom"/>
</dbReference>
<dbReference type="PANTHER" id="PTHR21666">
    <property type="entry name" value="PEPTIDASE-RELATED"/>
    <property type="match status" value="1"/>
</dbReference>
<dbReference type="EMBL" id="DVGC01000050">
    <property type="protein sequence ID" value="HIR06049.1"/>
    <property type="molecule type" value="Genomic_DNA"/>
</dbReference>
<dbReference type="GO" id="GO:0004222">
    <property type="term" value="F:metalloendopeptidase activity"/>
    <property type="evidence" value="ECO:0007669"/>
    <property type="project" value="TreeGrafter"/>
</dbReference>
<protein>
    <submittedName>
        <fullName evidence="4">M23 family metallopeptidase</fullName>
    </submittedName>
</protein>
<evidence type="ECO:0000256" key="1">
    <source>
        <dbReference type="SAM" id="MobiDB-lite"/>
    </source>
</evidence>
<dbReference type="Pfam" id="PF01551">
    <property type="entry name" value="Peptidase_M23"/>
    <property type="match status" value="1"/>
</dbReference>
<name>A0A9D1A4U1_9FIRM</name>
<organism evidence="4 5">
    <name type="scientific">Candidatus Copromonas faecavium</name>
    <name type="common">nom. illeg.</name>
    <dbReference type="NCBI Taxonomy" id="2840740"/>
    <lineage>
        <taxon>Bacteria</taxon>
        <taxon>Bacillati</taxon>
        <taxon>Bacillota</taxon>
        <taxon>Clostridia</taxon>
        <taxon>Lachnospirales</taxon>
        <taxon>Lachnospiraceae</taxon>
        <taxon>Candidatus Copromonas (nom. illeg.)</taxon>
    </lineage>
</organism>
<dbReference type="Gene3D" id="2.70.70.10">
    <property type="entry name" value="Glucose Permease (Domain IIA)"/>
    <property type="match status" value="1"/>
</dbReference>
<dbReference type="AlphaFoldDB" id="A0A9D1A4U1"/>
<reference evidence="4" key="1">
    <citation type="submission" date="2020-10" db="EMBL/GenBank/DDBJ databases">
        <authorList>
            <person name="Gilroy R."/>
        </authorList>
    </citation>
    <scope>NUCLEOTIDE SEQUENCE</scope>
    <source>
        <strain evidence="4">CHK180-2868</strain>
    </source>
</reference>
<sequence length="383" mass="41787">MQKIHLSKTVLIISVQVILLLVLLIALWLQERQSAKAMSRQTAPDSGPETSAAWISCSIPSGVMEQAFRLDINSCQAPVHLSWIDLLACLGSEYGGDFSRFQQKDLDSLAKALSAGAAMDELVSDPVSFSQYKETYQAVLGGLVGYFRQEMDAPEITGSSSSGSSDGNAQGNSGNDTPDSSGSDIPAPLEKVWVTKYGLKAFSPIAMDFPYTDSDDFDTKGLCGRNERHLGHDMAGQEGTPVIAVESGTVESMSWNRENGWQLGIRSLDSGRYYLYAHLRKNYPYQSNLDIGSRVTAGDVIGYLGRTGGGEEENTDQAVSPHLHFGLQIRENAGNSGSFDGIWVDCSQLIRFLSMNQSRVEKIEGTMEWSRIYHQEDLDAGAL</sequence>
<evidence type="ECO:0000259" key="3">
    <source>
        <dbReference type="Pfam" id="PF01551"/>
    </source>
</evidence>
<keyword evidence="2" id="KW-0472">Membrane</keyword>
<dbReference type="CDD" id="cd12797">
    <property type="entry name" value="M23_peptidase"/>
    <property type="match status" value="1"/>
</dbReference>
<accession>A0A9D1A4U1</accession>
<keyword evidence="2" id="KW-1133">Transmembrane helix</keyword>
<evidence type="ECO:0000313" key="5">
    <source>
        <dbReference type="Proteomes" id="UP000824250"/>
    </source>
</evidence>
<evidence type="ECO:0000256" key="2">
    <source>
        <dbReference type="SAM" id="Phobius"/>
    </source>
</evidence>
<dbReference type="PANTHER" id="PTHR21666:SF270">
    <property type="entry name" value="MUREIN HYDROLASE ACTIVATOR ENVC"/>
    <property type="match status" value="1"/>
</dbReference>
<reference evidence="4" key="2">
    <citation type="journal article" date="2021" name="PeerJ">
        <title>Extensive microbial diversity within the chicken gut microbiome revealed by metagenomics and culture.</title>
        <authorList>
            <person name="Gilroy R."/>
            <person name="Ravi A."/>
            <person name="Getino M."/>
            <person name="Pursley I."/>
            <person name="Horton D.L."/>
            <person name="Alikhan N.F."/>
            <person name="Baker D."/>
            <person name="Gharbi K."/>
            <person name="Hall N."/>
            <person name="Watson M."/>
            <person name="Adriaenssens E.M."/>
            <person name="Foster-Nyarko E."/>
            <person name="Jarju S."/>
            <person name="Secka A."/>
            <person name="Antonio M."/>
            <person name="Oren A."/>
            <person name="Chaudhuri R.R."/>
            <person name="La Ragione R."/>
            <person name="Hildebrand F."/>
            <person name="Pallen M.J."/>
        </authorList>
    </citation>
    <scope>NUCLEOTIDE SEQUENCE</scope>
    <source>
        <strain evidence="4">CHK180-2868</strain>
    </source>
</reference>
<dbReference type="InterPro" id="IPR050570">
    <property type="entry name" value="Cell_wall_metabolism_enzyme"/>
</dbReference>
<dbReference type="InterPro" id="IPR011055">
    <property type="entry name" value="Dup_hybrid_motif"/>
</dbReference>
<feature type="region of interest" description="Disordered" evidence="1">
    <location>
        <begin position="154"/>
        <end position="185"/>
    </location>
</feature>
<feature type="domain" description="M23ase beta-sheet core" evidence="3">
    <location>
        <begin position="228"/>
        <end position="332"/>
    </location>
</feature>
<evidence type="ECO:0000313" key="4">
    <source>
        <dbReference type="EMBL" id="HIR06049.1"/>
    </source>
</evidence>
<dbReference type="SUPFAM" id="SSF51261">
    <property type="entry name" value="Duplicated hybrid motif"/>
    <property type="match status" value="1"/>
</dbReference>